<protein>
    <submittedName>
        <fullName evidence="1">Uncharacterized protein</fullName>
    </submittedName>
</protein>
<evidence type="ECO:0000313" key="1">
    <source>
        <dbReference type="EMBL" id="KRK87550.1"/>
    </source>
</evidence>
<keyword evidence="2" id="KW-1185">Reference proteome</keyword>
<accession>A0A0R1KUP3</accession>
<dbReference type="RefSeq" id="WP_057826021.1">
    <property type="nucleotide sequence ID" value="NZ_AZEA01000019.1"/>
</dbReference>
<organism evidence="1 2">
    <name type="scientific">Lentilactobacillus sunkii DSM 19904</name>
    <dbReference type="NCBI Taxonomy" id="1423808"/>
    <lineage>
        <taxon>Bacteria</taxon>
        <taxon>Bacillati</taxon>
        <taxon>Bacillota</taxon>
        <taxon>Bacilli</taxon>
        <taxon>Lactobacillales</taxon>
        <taxon>Lactobacillaceae</taxon>
        <taxon>Lentilactobacillus</taxon>
    </lineage>
</organism>
<gene>
    <name evidence="1" type="ORF">FD17_GL000949</name>
</gene>
<reference evidence="1 2" key="1">
    <citation type="journal article" date="2015" name="Genome Announc.">
        <title>Expanding the biotechnology potential of lactobacilli through comparative genomics of 213 strains and associated genera.</title>
        <authorList>
            <person name="Sun Z."/>
            <person name="Harris H.M."/>
            <person name="McCann A."/>
            <person name="Guo C."/>
            <person name="Argimon S."/>
            <person name="Zhang W."/>
            <person name="Yang X."/>
            <person name="Jeffery I.B."/>
            <person name="Cooney J.C."/>
            <person name="Kagawa T.F."/>
            <person name="Liu W."/>
            <person name="Song Y."/>
            <person name="Salvetti E."/>
            <person name="Wrobel A."/>
            <person name="Rasinkangas P."/>
            <person name="Parkhill J."/>
            <person name="Rea M.C."/>
            <person name="O'Sullivan O."/>
            <person name="Ritari J."/>
            <person name="Douillard F.P."/>
            <person name="Paul Ross R."/>
            <person name="Yang R."/>
            <person name="Briner A.E."/>
            <person name="Felis G.E."/>
            <person name="de Vos W.M."/>
            <person name="Barrangou R."/>
            <person name="Klaenhammer T.R."/>
            <person name="Caufield P.W."/>
            <person name="Cui Y."/>
            <person name="Zhang H."/>
            <person name="O'Toole P.W."/>
        </authorList>
    </citation>
    <scope>NUCLEOTIDE SEQUENCE [LARGE SCALE GENOMIC DNA]</scope>
    <source>
        <strain evidence="1 2">DSM 19904</strain>
    </source>
</reference>
<evidence type="ECO:0000313" key="2">
    <source>
        <dbReference type="Proteomes" id="UP000051581"/>
    </source>
</evidence>
<name>A0A0R1KUP3_9LACO</name>
<comment type="caution">
    <text evidence="1">The sequence shown here is derived from an EMBL/GenBank/DDBJ whole genome shotgun (WGS) entry which is preliminary data.</text>
</comment>
<dbReference type="AlphaFoldDB" id="A0A0R1KUP3"/>
<dbReference type="EMBL" id="AZEA01000019">
    <property type="protein sequence ID" value="KRK87550.1"/>
    <property type="molecule type" value="Genomic_DNA"/>
</dbReference>
<sequence length="176" mass="20572">MTYVSSVKRESFNGLLETINHGDARIQLPRHFQKINLYKDDDRWRNSKVYQFNNGLYLQDANADGKMLYDPLIDSYNNYQPNALQIHLSSQHQRYLVEELNIASGRDGSELGRIIADQNIKRKYVTIKNLNRGFIKSIKKHEKNITVIKMYDGSEVRLFTLPSMNGMAHIDDEFWS</sequence>
<dbReference type="Proteomes" id="UP000051581">
    <property type="component" value="Unassembled WGS sequence"/>
</dbReference>
<dbReference type="OrthoDB" id="9894857at2"/>
<dbReference type="PATRIC" id="fig|1423808.3.peg.958"/>
<proteinExistence type="predicted"/>